<evidence type="ECO:0000256" key="4">
    <source>
        <dbReference type="ARBA" id="ARBA00023136"/>
    </source>
</evidence>
<keyword evidence="2 5" id="KW-0812">Transmembrane</keyword>
<dbReference type="GO" id="GO:0016020">
    <property type="term" value="C:membrane"/>
    <property type="evidence" value="ECO:0007669"/>
    <property type="project" value="UniProtKB-SubCell"/>
</dbReference>
<evidence type="ECO:0000313" key="7">
    <source>
        <dbReference type="Proteomes" id="UP000278746"/>
    </source>
</evidence>
<protein>
    <submittedName>
        <fullName evidence="6">CvpA family protein</fullName>
    </submittedName>
</protein>
<evidence type="ECO:0000256" key="1">
    <source>
        <dbReference type="ARBA" id="ARBA00004141"/>
    </source>
</evidence>
<sequence>MLTLFLFIILIGSFLVGFRRGLILQLVHLVGFVVAFIVAYLYYQELASYIRLWIPFPTLGSESGSSLLVNAFSIEEVYYNGIAFAILFFVTKILMQILGSMFDFLAHLPILHTINGWLGGILGFLEGLLIAVILVHLGALIQVEFIQQLIANSSLAQLIFEYTPIISNQLKELWLDVAFGETSLFS</sequence>
<keyword evidence="3 5" id="KW-1133">Transmembrane helix</keyword>
<dbReference type="EMBL" id="RHIB01000001">
    <property type="protein sequence ID" value="RNA70276.1"/>
    <property type="molecule type" value="Genomic_DNA"/>
</dbReference>
<keyword evidence="7" id="KW-1185">Reference proteome</keyword>
<evidence type="ECO:0000256" key="3">
    <source>
        <dbReference type="ARBA" id="ARBA00022989"/>
    </source>
</evidence>
<dbReference type="RefSeq" id="WP_122897903.1">
    <property type="nucleotide sequence ID" value="NZ_RHIB01000001.1"/>
</dbReference>
<dbReference type="Proteomes" id="UP000278746">
    <property type="component" value="Unassembled WGS sequence"/>
</dbReference>
<keyword evidence="4 5" id="KW-0472">Membrane</keyword>
<proteinExistence type="predicted"/>
<dbReference type="PANTHER" id="PTHR37306:SF1">
    <property type="entry name" value="COLICIN V PRODUCTION PROTEIN"/>
    <property type="match status" value="1"/>
</dbReference>
<feature type="transmembrane region" description="Helical" evidence="5">
    <location>
        <begin position="77"/>
        <end position="97"/>
    </location>
</feature>
<dbReference type="InterPro" id="IPR003825">
    <property type="entry name" value="Colicin-V_CvpA"/>
</dbReference>
<dbReference type="AlphaFoldDB" id="A0A3M7TXH2"/>
<evidence type="ECO:0000256" key="2">
    <source>
        <dbReference type="ARBA" id="ARBA00022692"/>
    </source>
</evidence>
<comment type="subcellular location">
    <subcellularLocation>
        <location evidence="1">Membrane</location>
        <topology evidence="1">Multi-pass membrane protein</topology>
    </subcellularLocation>
</comment>
<organism evidence="6 7">
    <name type="scientific">Alteribacter keqinensis</name>
    <dbReference type="NCBI Taxonomy" id="2483800"/>
    <lineage>
        <taxon>Bacteria</taxon>
        <taxon>Bacillati</taxon>
        <taxon>Bacillota</taxon>
        <taxon>Bacilli</taxon>
        <taxon>Bacillales</taxon>
        <taxon>Bacillaceae</taxon>
        <taxon>Alteribacter</taxon>
    </lineage>
</organism>
<dbReference type="Pfam" id="PF02674">
    <property type="entry name" value="Colicin_V"/>
    <property type="match status" value="1"/>
</dbReference>
<dbReference type="PANTHER" id="PTHR37306">
    <property type="entry name" value="COLICIN V PRODUCTION PROTEIN"/>
    <property type="match status" value="1"/>
</dbReference>
<feature type="transmembrane region" description="Helical" evidence="5">
    <location>
        <begin position="117"/>
        <end position="141"/>
    </location>
</feature>
<comment type="caution">
    <text evidence="6">The sequence shown here is derived from an EMBL/GenBank/DDBJ whole genome shotgun (WGS) entry which is preliminary data.</text>
</comment>
<gene>
    <name evidence="6" type="ORF">EBO34_10235</name>
</gene>
<accession>A0A3M7TXH2</accession>
<evidence type="ECO:0000313" key="6">
    <source>
        <dbReference type="EMBL" id="RNA70276.1"/>
    </source>
</evidence>
<reference evidence="6 7" key="1">
    <citation type="submission" date="2018-10" db="EMBL/GenBank/DDBJ databases">
        <title>Bacillus Keqinensis sp. nov., a moderately halophilic bacterium isolated from a saline-alkaline lake.</title>
        <authorList>
            <person name="Wang H."/>
        </authorList>
    </citation>
    <scope>NUCLEOTIDE SEQUENCE [LARGE SCALE GENOMIC DNA]</scope>
    <source>
        <strain evidence="6 7">KQ-3</strain>
    </source>
</reference>
<evidence type="ECO:0000256" key="5">
    <source>
        <dbReference type="SAM" id="Phobius"/>
    </source>
</evidence>
<feature type="transmembrane region" description="Helical" evidence="5">
    <location>
        <begin position="25"/>
        <end position="43"/>
    </location>
</feature>
<dbReference type="OrthoDB" id="1809613at2"/>
<name>A0A3M7TXH2_9BACI</name>
<dbReference type="GO" id="GO:0009403">
    <property type="term" value="P:toxin biosynthetic process"/>
    <property type="evidence" value="ECO:0007669"/>
    <property type="project" value="InterPro"/>
</dbReference>